<dbReference type="AlphaFoldDB" id="A0A0F9H792"/>
<dbReference type="InterPro" id="IPR011335">
    <property type="entry name" value="Restrct_endonuc-II-like"/>
</dbReference>
<evidence type="ECO:0000259" key="1">
    <source>
        <dbReference type="SMART" id="SM00496"/>
    </source>
</evidence>
<feature type="domain" description="Nuclease associated modular" evidence="1">
    <location>
        <begin position="69"/>
        <end position="85"/>
    </location>
</feature>
<proteinExistence type="predicted"/>
<dbReference type="GO" id="GO:0003677">
    <property type="term" value="F:DNA binding"/>
    <property type="evidence" value="ECO:0007669"/>
    <property type="project" value="InterPro"/>
</dbReference>
<dbReference type="Pfam" id="PF07460">
    <property type="entry name" value="NUMOD3"/>
    <property type="match status" value="1"/>
</dbReference>
<dbReference type="EMBL" id="LAZR01023731">
    <property type="protein sequence ID" value="KKL77505.1"/>
    <property type="molecule type" value="Genomic_DNA"/>
</dbReference>
<dbReference type="SUPFAM" id="SSF64496">
    <property type="entry name" value="DNA-binding domain of intron-encoded endonucleases"/>
    <property type="match status" value="1"/>
</dbReference>
<feature type="domain" description="Nuclease associated modular" evidence="1">
    <location>
        <begin position="6"/>
        <end position="22"/>
    </location>
</feature>
<protein>
    <recommendedName>
        <fullName evidence="1">Nuclease associated modular domain-containing protein</fullName>
    </recommendedName>
</protein>
<name>A0A0F9H792_9ZZZZ</name>
<dbReference type="SMART" id="SM00496">
    <property type="entry name" value="IENR2"/>
    <property type="match status" value="2"/>
</dbReference>
<dbReference type="Gene3D" id="3.40.960.10">
    <property type="entry name" value="VSR Endonuclease"/>
    <property type="match status" value="1"/>
</dbReference>
<dbReference type="SUPFAM" id="SSF52980">
    <property type="entry name" value="Restriction endonuclease-like"/>
    <property type="match status" value="1"/>
</dbReference>
<comment type="caution">
    <text evidence="2">The sequence shown here is derived from an EMBL/GenBank/DDBJ whole genome shotgun (WGS) entry which is preliminary data.</text>
</comment>
<accession>A0A0F9H792</accession>
<gene>
    <name evidence="2" type="ORF">LCGC14_2034210</name>
</gene>
<dbReference type="InterPro" id="IPR003611">
    <property type="entry name" value="NUMOD3"/>
</dbReference>
<reference evidence="2" key="1">
    <citation type="journal article" date="2015" name="Nature">
        <title>Complex archaea that bridge the gap between prokaryotes and eukaryotes.</title>
        <authorList>
            <person name="Spang A."/>
            <person name="Saw J.H."/>
            <person name="Jorgensen S.L."/>
            <person name="Zaremba-Niedzwiedzka K."/>
            <person name="Martijn J."/>
            <person name="Lind A.E."/>
            <person name="van Eijk R."/>
            <person name="Schleper C."/>
            <person name="Guy L."/>
            <person name="Ettema T.J."/>
        </authorList>
    </citation>
    <scope>NUCLEOTIDE SEQUENCE</scope>
</reference>
<sequence length="185" mass="21722">MSSKDRHWVLSAETRAKMSVYQSNRTSVHRARVKLAAQNRSPELKAAHGARLAKRNRDNPMFGKSNPFYGKKHSKKTKRLIAENTARQHAEEVFDVWPNRLELALRRLLTEANFTFTEQVQFGRCVVDAWISEYGLVFEADGEAWHTYNEQQNPGYHRRREWFLKQQPEIKAIVHLSEEDLSPWM</sequence>
<organism evidence="2">
    <name type="scientific">marine sediment metagenome</name>
    <dbReference type="NCBI Taxonomy" id="412755"/>
    <lineage>
        <taxon>unclassified sequences</taxon>
        <taxon>metagenomes</taxon>
        <taxon>ecological metagenomes</taxon>
    </lineage>
</organism>
<evidence type="ECO:0000313" key="2">
    <source>
        <dbReference type="EMBL" id="KKL77505.1"/>
    </source>
</evidence>